<comment type="caution">
    <text evidence="1">The sequence shown here is derived from an EMBL/GenBank/DDBJ whole genome shotgun (WGS) entry which is preliminary data.</text>
</comment>
<organism evidence="1 2">
    <name type="scientific">Bacillus benzoevorans</name>
    <dbReference type="NCBI Taxonomy" id="1456"/>
    <lineage>
        <taxon>Bacteria</taxon>
        <taxon>Bacillati</taxon>
        <taxon>Bacillota</taxon>
        <taxon>Bacilli</taxon>
        <taxon>Bacillales</taxon>
        <taxon>Bacillaceae</taxon>
        <taxon>Bacillus</taxon>
    </lineage>
</organism>
<dbReference type="Proteomes" id="UP000531594">
    <property type="component" value="Unassembled WGS sequence"/>
</dbReference>
<accession>A0A7X0HP48</accession>
<proteinExistence type="predicted"/>
<gene>
    <name evidence="1" type="ORF">HNR53_000990</name>
</gene>
<keyword evidence="2" id="KW-1185">Reference proteome</keyword>
<sequence>MAYVKGLAGAAKLYLNSRQIFIGRKSNNNEALEQIKYEVHNLVIAVIKFSTAL</sequence>
<dbReference type="AlphaFoldDB" id="A0A7X0HP48"/>
<name>A0A7X0HP48_9BACI</name>
<evidence type="ECO:0000313" key="1">
    <source>
        <dbReference type="EMBL" id="MBB6444382.1"/>
    </source>
</evidence>
<protein>
    <submittedName>
        <fullName evidence="1">Uncharacterized protein</fullName>
    </submittedName>
</protein>
<evidence type="ECO:0000313" key="2">
    <source>
        <dbReference type="Proteomes" id="UP000531594"/>
    </source>
</evidence>
<reference evidence="1 2" key="1">
    <citation type="submission" date="2020-08" db="EMBL/GenBank/DDBJ databases">
        <title>Genomic Encyclopedia of Type Strains, Phase IV (KMG-IV): sequencing the most valuable type-strain genomes for metagenomic binning, comparative biology and taxonomic classification.</title>
        <authorList>
            <person name="Goeker M."/>
        </authorList>
    </citation>
    <scope>NUCLEOTIDE SEQUENCE [LARGE SCALE GENOMIC DNA]</scope>
    <source>
        <strain evidence="1 2">DSM 5391</strain>
    </source>
</reference>
<dbReference type="EMBL" id="JACHGK010000002">
    <property type="protein sequence ID" value="MBB6444382.1"/>
    <property type="molecule type" value="Genomic_DNA"/>
</dbReference>